<feature type="transmembrane region" description="Helical" evidence="1">
    <location>
        <begin position="250"/>
        <end position="279"/>
    </location>
</feature>
<feature type="transmembrane region" description="Helical" evidence="1">
    <location>
        <begin position="97"/>
        <end position="123"/>
    </location>
</feature>
<keyword evidence="1" id="KW-0472">Membrane</keyword>
<dbReference type="InterPro" id="IPR019428">
    <property type="entry name" value="7TM_GPCR_serpentine_rcpt_Str"/>
</dbReference>
<dbReference type="PANTHER" id="PTHR22943">
    <property type="entry name" value="7-TRANSMEMBRANE DOMAIN RECEPTOR C.ELEGANS"/>
    <property type="match status" value="1"/>
</dbReference>
<sequence>MCNLNEQILFLYLNKYSTVIIQLLGIFFNFVAIYFLKNDDKCAKKSYKLIVIIHCLLDISLGTCYFLGIYQIEIIENTVFIMVDGPLQYINSYTVHALSYITTTFFFCSSVFCGCITIIYRYLVIVRNKNIKTNGIILMLIPVFVLSAIISLQYFFTFCPPKKSDYYIYKNLLENKNWNNTKLYRNEFIALIIPSFRVVTPIYKLLEIISYLVATIIIILFKILISRYLKNKKNSMSLSTLKKEKQTQRTLIIQALLPILLVYTPNILLTFAIILHIPLKCYTTFITYCVTYVPLINPCIILFLTSQYRTKLFHYIRISKNSVGPSKVSFHLK</sequence>
<keyword evidence="1" id="KW-0812">Transmembrane</keyword>
<name>A0A0K0ENR8_STRER</name>
<organism evidence="2">
    <name type="scientific">Strongyloides stercoralis</name>
    <name type="common">Threadworm</name>
    <dbReference type="NCBI Taxonomy" id="6248"/>
    <lineage>
        <taxon>Eukaryota</taxon>
        <taxon>Metazoa</taxon>
        <taxon>Ecdysozoa</taxon>
        <taxon>Nematoda</taxon>
        <taxon>Chromadorea</taxon>
        <taxon>Rhabditida</taxon>
        <taxon>Tylenchina</taxon>
        <taxon>Panagrolaimomorpha</taxon>
        <taxon>Strongyloidoidea</taxon>
        <taxon>Strongyloididae</taxon>
        <taxon>Strongyloides</taxon>
    </lineage>
</organism>
<feature type="transmembrane region" description="Helical" evidence="1">
    <location>
        <begin position="49"/>
        <end position="72"/>
    </location>
</feature>
<feature type="transmembrane region" description="Helical" evidence="1">
    <location>
        <begin position="19"/>
        <end position="37"/>
    </location>
</feature>
<reference evidence="2" key="1">
    <citation type="submission" date="2015-08" db="UniProtKB">
        <authorList>
            <consortium name="WormBaseParasite"/>
        </authorList>
    </citation>
    <scope>IDENTIFICATION</scope>
</reference>
<evidence type="ECO:0000313" key="2">
    <source>
        <dbReference type="WBParaSite" id="SSTP_0001110500.1"/>
    </source>
</evidence>
<accession>A0A0K0ENR8</accession>
<dbReference type="Gene3D" id="1.20.1070.10">
    <property type="entry name" value="Rhodopsin 7-helix transmembrane proteins"/>
    <property type="match status" value="1"/>
</dbReference>
<protein>
    <submittedName>
        <fullName evidence="2">G_PROTEIN_RECEP_F1_2 domain-containing protein</fullName>
    </submittedName>
</protein>
<dbReference type="AlphaFoldDB" id="A0A0K0ENR8"/>
<feature type="transmembrane region" description="Helical" evidence="1">
    <location>
        <begin position="285"/>
        <end position="304"/>
    </location>
</feature>
<evidence type="ECO:0000256" key="1">
    <source>
        <dbReference type="SAM" id="Phobius"/>
    </source>
</evidence>
<dbReference type="Pfam" id="PF10326">
    <property type="entry name" value="7TM_GPCR_Str"/>
    <property type="match status" value="1"/>
</dbReference>
<feature type="transmembrane region" description="Helical" evidence="1">
    <location>
        <begin position="208"/>
        <end position="229"/>
    </location>
</feature>
<keyword evidence="1" id="KW-1133">Transmembrane helix</keyword>
<dbReference type="PANTHER" id="PTHR22943:SF248">
    <property type="entry name" value="SEVEN TM RECEPTOR"/>
    <property type="match status" value="1"/>
</dbReference>
<dbReference type="SUPFAM" id="SSF81321">
    <property type="entry name" value="Family A G protein-coupled receptor-like"/>
    <property type="match status" value="1"/>
</dbReference>
<proteinExistence type="predicted"/>
<dbReference type="WBParaSite" id="SSTP_0001110500.1">
    <property type="protein sequence ID" value="SSTP_0001110500.1"/>
    <property type="gene ID" value="SSTP_0001110500"/>
</dbReference>
<feature type="transmembrane region" description="Helical" evidence="1">
    <location>
        <begin position="135"/>
        <end position="156"/>
    </location>
</feature>